<dbReference type="NCBIfam" id="TIGR00621">
    <property type="entry name" value="ssb"/>
    <property type="match status" value="1"/>
</dbReference>
<comment type="caution">
    <text evidence="4">The sequence shown here is derived from an EMBL/GenBank/DDBJ whole genome shotgun (WGS) entry which is preliminary data.</text>
</comment>
<keyword evidence="1 2" id="KW-0238">DNA-binding</keyword>
<dbReference type="PANTHER" id="PTHR10302">
    <property type="entry name" value="SINGLE-STRANDED DNA-BINDING PROTEIN"/>
    <property type="match status" value="1"/>
</dbReference>
<dbReference type="InterPro" id="IPR000424">
    <property type="entry name" value="Primosome_PriB/ssb"/>
</dbReference>
<dbReference type="EMBL" id="DSTT01000005">
    <property type="protein sequence ID" value="HFK23918.1"/>
    <property type="molecule type" value="Genomic_DNA"/>
</dbReference>
<gene>
    <name evidence="4" type="ORF">ENS15_04630</name>
</gene>
<accession>A0A7C3N621</accession>
<protein>
    <recommendedName>
        <fullName evidence="3">Single-stranded DNA-binding protein</fullName>
    </recommendedName>
</protein>
<dbReference type="GO" id="GO:0003697">
    <property type="term" value="F:single-stranded DNA binding"/>
    <property type="evidence" value="ECO:0007669"/>
    <property type="project" value="InterPro"/>
</dbReference>
<dbReference type="PROSITE" id="PS50935">
    <property type="entry name" value="SSB"/>
    <property type="match status" value="1"/>
</dbReference>
<dbReference type="GO" id="GO:0006260">
    <property type="term" value="P:DNA replication"/>
    <property type="evidence" value="ECO:0007669"/>
    <property type="project" value="InterPro"/>
</dbReference>
<evidence type="ECO:0000313" key="4">
    <source>
        <dbReference type="EMBL" id="HFK23918.1"/>
    </source>
</evidence>
<evidence type="ECO:0000256" key="3">
    <source>
        <dbReference type="RuleBase" id="RU000524"/>
    </source>
</evidence>
<dbReference type="AlphaFoldDB" id="A0A7C3N621"/>
<evidence type="ECO:0000256" key="2">
    <source>
        <dbReference type="PROSITE-ProRule" id="PRU00252"/>
    </source>
</evidence>
<dbReference type="InterPro" id="IPR011344">
    <property type="entry name" value="ssDNA-bd"/>
</dbReference>
<reference evidence="4" key="1">
    <citation type="journal article" date="2020" name="mSystems">
        <title>Genome- and Community-Level Interaction Insights into Carbon Utilization and Element Cycling Functions of Hydrothermarchaeota in Hydrothermal Sediment.</title>
        <authorList>
            <person name="Zhou Z."/>
            <person name="Liu Y."/>
            <person name="Xu W."/>
            <person name="Pan J."/>
            <person name="Luo Z.H."/>
            <person name="Li M."/>
        </authorList>
    </citation>
    <scope>NUCLEOTIDE SEQUENCE [LARGE SCALE GENOMIC DNA]</scope>
    <source>
        <strain evidence="4">SpSt-464</strain>
    </source>
</reference>
<dbReference type="PANTHER" id="PTHR10302:SF27">
    <property type="entry name" value="SINGLE-STRANDED DNA-BINDING PROTEIN"/>
    <property type="match status" value="1"/>
</dbReference>
<dbReference type="InterPro" id="IPR012340">
    <property type="entry name" value="NA-bd_OB-fold"/>
</dbReference>
<dbReference type="SUPFAM" id="SSF50249">
    <property type="entry name" value="Nucleic acid-binding proteins"/>
    <property type="match status" value="1"/>
</dbReference>
<proteinExistence type="predicted"/>
<dbReference type="Gene3D" id="2.40.50.140">
    <property type="entry name" value="Nucleic acid-binding proteins"/>
    <property type="match status" value="1"/>
</dbReference>
<sequence>MAEKINLPNLNRIIIAGRVTKDAEKRYTSDNTGVIGFRLASSKRFKDKSGEWKDNPLFISVSYFTKFEDGLEKKLKTGTPVIVEGSLEANNYEDKRTHEKKISFQIRATKIYFLSRETAEYEGEGDNSYEKVIDDVEKDFNEIEEIENGGTDESIPF</sequence>
<name>A0A7C3N621_UNCW3</name>
<dbReference type="CDD" id="cd04496">
    <property type="entry name" value="SSB_OBF"/>
    <property type="match status" value="1"/>
</dbReference>
<dbReference type="Pfam" id="PF00436">
    <property type="entry name" value="SSB"/>
    <property type="match status" value="1"/>
</dbReference>
<organism evidence="4">
    <name type="scientific">candidate division WOR-3 bacterium</name>
    <dbReference type="NCBI Taxonomy" id="2052148"/>
    <lineage>
        <taxon>Bacteria</taxon>
        <taxon>Bacteria division WOR-3</taxon>
    </lineage>
</organism>
<dbReference type="GO" id="GO:0009295">
    <property type="term" value="C:nucleoid"/>
    <property type="evidence" value="ECO:0007669"/>
    <property type="project" value="TreeGrafter"/>
</dbReference>
<evidence type="ECO:0000256" key="1">
    <source>
        <dbReference type="ARBA" id="ARBA00023125"/>
    </source>
</evidence>